<dbReference type="SMART" id="SM00823">
    <property type="entry name" value="PKS_PP"/>
    <property type="match status" value="1"/>
</dbReference>
<keyword evidence="2" id="KW-0597">Phosphoprotein</keyword>
<dbReference type="Pfam" id="PF00550">
    <property type="entry name" value="PP-binding"/>
    <property type="match status" value="1"/>
</dbReference>
<evidence type="ECO:0000313" key="5">
    <source>
        <dbReference type="Proteomes" id="UP000176005"/>
    </source>
</evidence>
<dbReference type="Pfam" id="PF00975">
    <property type="entry name" value="Thioesterase"/>
    <property type="match status" value="1"/>
</dbReference>
<dbReference type="EMBL" id="LJGW01000351">
    <property type="protein sequence ID" value="OEV09693.1"/>
    <property type="molecule type" value="Genomic_DNA"/>
</dbReference>
<proteinExistence type="predicted"/>
<feature type="domain" description="Carrier" evidence="3">
    <location>
        <begin position="27"/>
        <end position="102"/>
    </location>
</feature>
<accession>A0A1E7L0U9</accession>
<dbReference type="Gene3D" id="1.10.1200.10">
    <property type="entry name" value="ACP-like"/>
    <property type="match status" value="1"/>
</dbReference>
<keyword evidence="5" id="KW-1185">Reference proteome</keyword>
<evidence type="ECO:0000256" key="2">
    <source>
        <dbReference type="ARBA" id="ARBA00022553"/>
    </source>
</evidence>
<dbReference type="InterPro" id="IPR029058">
    <property type="entry name" value="AB_hydrolase_fold"/>
</dbReference>
<dbReference type="Gene3D" id="3.40.50.1820">
    <property type="entry name" value="alpha/beta hydrolase"/>
    <property type="match status" value="1"/>
</dbReference>
<dbReference type="InterPro" id="IPR036736">
    <property type="entry name" value="ACP-like_sf"/>
</dbReference>
<feature type="non-terminal residue" evidence="4">
    <location>
        <position position="1"/>
    </location>
</feature>
<evidence type="ECO:0000256" key="1">
    <source>
        <dbReference type="ARBA" id="ARBA00022450"/>
    </source>
</evidence>
<comment type="caution">
    <text evidence="4">The sequence shown here is derived from an EMBL/GenBank/DDBJ whole genome shotgun (WGS) entry which is preliminary data.</text>
</comment>
<reference evidence="4 5" key="1">
    <citation type="journal article" date="2016" name="Front. Microbiol.">
        <title>Comparative Genomics Analysis of Streptomyces Species Reveals Their Adaptation to the Marine Environment and Their Diversity at the Genomic Level.</title>
        <authorList>
            <person name="Tian X."/>
            <person name="Zhang Z."/>
            <person name="Yang T."/>
            <person name="Chen M."/>
            <person name="Li J."/>
            <person name="Chen F."/>
            <person name="Yang J."/>
            <person name="Li W."/>
            <person name="Zhang B."/>
            <person name="Zhang Z."/>
            <person name="Wu J."/>
            <person name="Zhang C."/>
            <person name="Long L."/>
            <person name="Xiao J."/>
        </authorList>
    </citation>
    <scope>NUCLEOTIDE SEQUENCE [LARGE SCALE GENOMIC DNA]</scope>
    <source>
        <strain evidence="4 5">SCSIO 10429</strain>
    </source>
</reference>
<name>A0A1E7L0U9_9ACTN</name>
<gene>
    <name evidence="4" type="ORF">AN218_20895</name>
</gene>
<dbReference type="InterPro" id="IPR050091">
    <property type="entry name" value="PKS_NRPS_Biosynth_Enz"/>
</dbReference>
<organism evidence="4 5">
    <name type="scientific">Streptomyces nanshensis</name>
    <dbReference type="NCBI Taxonomy" id="518642"/>
    <lineage>
        <taxon>Bacteria</taxon>
        <taxon>Bacillati</taxon>
        <taxon>Actinomycetota</taxon>
        <taxon>Actinomycetes</taxon>
        <taxon>Kitasatosporales</taxon>
        <taxon>Streptomycetaceae</taxon>
        <taxon>Streptomyces</taxon>
    </lineage>
</organism>
<dbReference type="InterPro" id="IPR009081">
    <property type="entry name" value="PP-bd_ACP"/>
</dbReference>
<dbReference type="PROSITE" id="PS00012">
    <property type="entry name" value="PHOSPHOPANTETHEINE"/>
    <property type="match status" value="1"/>
</dbReference>
<dbReference type="InterPro" id="IPR020806">
    <property type="entry name" value="PKS_PP-bd"/>
</dbReference>
<evidence type="ECO:0000259" key="3">
    <source>
        <dbReference type="PROSITE" id="PS50075"/>
    </source>
</evidence>
<dbReference type="SUPFAM" id="SSF53474">
    <property type="entry name" value="alpha/beta-Hydrolases"/>
    <property type="match status" value="1"/>
</dbReference>
<dbReference type="PATRIC" id="fig|518642.10.peg.5089"/>
<dbReference type="GO" id="GO:0017000">
    <property type="term" value="P:antibiotic biosynthetic process"/>
    <property type="evidence" value="ECO:0007669"/>
    <property type="project" value="UniProtKB-ARBA"/>
</dbReference>
<dbReference type="FunFam" id="1.10.1200.10:FF:000007">
    <property type="entry name" value="Probable polyketide synthase pks17"/>
    <property type="match status" value="1"/>
</dbReference>
<sequence>GRPAAATGAQGDVRRRLAGMSAAEQQQTLTELVSATVAEVLGHSDPSSIDAGRPFVELGFDSLSAVEVRNKLSLATGLDLPAMLAFDHPTVAAVREFLRTALAEGDRDADTAPDGAPVEPAESFAAIYRRIALRGRTAEVESLLSGAAALRDRFTDAAEVSGELGSVRLAAGDEGPDIVCFPPFAPVEQSLQFARLATYFRDRRGMSMVNVPGFLPDEPIAESREVLVEALTRATLRCAGGRPFVLLGYSSSGWLAHSVATRLQREGSPALGVVLLDTYLPDGMSVGLRQAMTYEVNERRFRFTTMNFTTLTALGSYRKLFRGWEPEELDAPTLFVRPEECIPGDPSAPPVGDDWPARWPLPHDDVTVPGDHCSIVAEYAESVAAEVHDWLARRCPANDTHETQGERP</sequence>
<dbReference type="SMART" id="SM01294">
    <property type="entry name" value="PKS_PP_betabranch"/>
    <property type="match status" value="1"/>
</dbReference>
<dbReference type="PANTHER" id="PTHR43775:SF37">
    <property type="entry name" value="SI:DKEY-61P9.11"/>
    <property type="match status" value="1"/>
</dbReference>
<dbReference type="GO" id="GO:0031177">
    <property type="term" value="F:phosphopantetheine binding"/>
    <property type="evidence" value="ECO:0007669"/>
    <property type="project" value="InterPro"/>
</dbReference>
<dbReference type="PROSITE" id="PS50075">
    <property type="entry name" value="CARRIER"/>
    <property type="match status" value="1"/>
</dbReference>
<dbReference type="AlphaFoldDB" id="A0A1E7L0U9"/>
<dbReference type="GO" id="GO:0004312">
    <property type="term" value="F:fatty acid synthase activity"/>
    <property type="evidence" value="ECO:0007669"/>
    <property type="project" value="TreeGrafter"/>
</dbReference>
<dbReference type="SUPFAM" id="SSF47336">
    <property type="entry name" value="ACP-like"/>
    <property type="match status" value="1"/>
</dbReference>
<dbReference type="RefSeq" id="WP_244900564.1">
    <property type="nucleotide sequence ID" value="NZ_LJGW01000351.1"/>
</dbReference>
<dbReference type="InterPro" id="IPR020802">
    <property type="entry name" value="TesA-like"/>
</dbReference>
<dbReference type="PANTHER" id="PTHR43775">
    <property type="entry name" value="FATTY ACID SYNTHASE"/>
    <property type="match status" value="1"/>
</dbReference>
<dbReference type="GO" id="GO:0006633">
    <property type="term" value="P:fatty acid biosynthetic process"/>
    <property type="evidence" value="ECO:0007669"/>
    <property type="project" value="TreeGrafter"/>
</dbReference>
<evidence type="ECO:0000313" key="4">
    <source>
        <dbReference type="EMBL" id="OEV09693.1"/>
    </source>
</evidence>
<dbReference type="InterPro" id="IPR006162">
    <property type="entry name" value="Ppantetheine_attach_site"/>
</dbReference>
<dbReference type="InterPro" id="IPR001031">
    <property type="entry name" value="Thioesterase"/>
</dbReference>
<protein>
    <recommendedName>
        <fullName evidence="3">Carrier domain-containing protein</fullName>
    </recommendedName>
</protein>
<dbReference type="Proteomes" id="UP000176005">
    <property type="component" value="Unassembled WGS sequence"/>
</dbReference>
<dbReference type="SMART" id="SM00824">
    <property type="entry name" value="PKS_TE"/>
    <property type="match status" value="1"/>
</dbReference>
<keyword evidence="1" id="KW-0596">Phosphopantetheine</keyword>